<name>A0A3P7RYF2_9FIRM</name>
<feature type="region of interest" description="Disordered" evidence="1">
    <location>
        <begin position="158"/>
        <end position="179"/>
    </location>
</feature>
<evidence type="ECO:0008006" key="5">
    <source>
        <dbReference type="Google" id="ProtNLM"/>
    </source>
</evidence>
<dbReference type="InterPro" id="IPR012902">
    <property type="entry name" value="N_methyl_site"/>
</dbReference>
<evidence type="ECO:0000313" key="4">
    <source>
        <dbReference type="Proteomes" id="UP000279029"/>
    </source>
</evidence>
<dbReference type="Pfam" id="PF07963">
    <property type="entry name" value="N_methyl"/>
    <property type="match status" value="1"/>
</dbReference>
<proteinExistence type="predicted"/>
<evidence type="ECO:0000256" key="2">
    <source>
        <dbReference type="SAM" id="Phobius"/>
    </source>
</evidence>
<feature type="transmembrane region" description="Helical" evidence="2">
    <location>
        <begin position="17"/>
        <end position="40"/>
    </location>
</feature>
<dbReference type="Proteomes" id="UP000279029">
    <property type="component" value="Chromosome"/>
</dbReference>
<keyword evidence="2" id="KW-0472">Membrane</keyword>
<gene>
    <name evidence="3" type="ORF">PATL70BA_1713</name>
</gene>
<dbReference type="AlphaFoldDB" id="A0A3P7RYF2"/>
<reference evidence="3 4" key="1">
    <citation type="submission" date="2018-09" db="EMBL/GenBank/DDBJ databases">
        <authorList>
            <person name="Postec A."/>
        </authorList>
    </citation>
    <scope>NUCLEOTIDE SEQUENCE [LARGE SCALE GENOMIC DNA]</scope>
    <source>
        <strain evidence="3">70B-A</strain>
    </source>
</reference>
<evidence type="ECO:0000256" key="1">
    <source>
        <dbReference type="SAM" id="MobiDB-lite"/>
    </source>
</evidence>
<dbReference type="KEGG" id="cbar:PATL70BA_1713"/>
<keyword evidence="4" id="KW-1185">Reference proteome</keyword>
<evidence type="ECO:0000313" key="3">
    <source>
        <dbReference type="EMBL" id="VDN47602.1"/>
    </source>
</evidence>
<protein>
    <recommendedName>
        <fullName evidence="5">Prepilin-type N-terminal cleavage/methylation domain-containing protein</fullName>
    </recommendedName>
</protein>
<keyword evidence="2" id="KW-0812">Transmembrane</keyword>
<organism evidence="3 4">
    <name type="scientific">Petrocella atlantisensis</name>
    <dbReference type="NCBI Taxonomy" id="2173034"/>
    <lineage>
        <taxon>Bacteria</taxon>
        <taxon>Bacillati</taxon>
        <taxon>Bacillota</taxon>
        <taxon>Clostridia</taxon>
        <taxon>Lachnospirales</taxon>
        <taxon>Vallitaleaceae</taxon>
        <taxon>Petrocella</taxon>
    </lineage>
</organism>
<sequence length="179" mass="19833">MHGYEEGKSMMKKQDGFTLMEIIVTIGIMSIVITMIFSFLEFNLGTLSYGSDQIAQSSNLRLTALKTTEEIRNITDVELLNNQVAATLDKVIILENNALVIKEGSTTHNLSGGGINSVHFAMEKVNERYVLEINLQSQDQAFETQILLNNIQLDDINQGDPDGSPYTVLSYSTDHTTSP</sequence>
<keyword evidence="2" id="KW-1133">Transmembrane helix</keyword>
<dbReference type="EMBL" id="LR130778">
    <property type="protein sequence ID" value="VDN47602.1"/>
    <property type="molecule type" value="Genomic_DNA"/>
</dbReference>
<feature type="compositionally biased region" description="Polar residues" evidence="1">
    <location>
        <begin position="167"/>
        <end position="179"/>
    </location>
</feature>
<accession>A0A3P7RYF2</accession>
<dbReference type="NCBIfam" id="TIGR02532">
    <property type="entry name" value="IV_pilin_GFxxxE"/>
    <property type="match status" value="1"/>
</dbReference>